<feature type="binding site" evidence="1">
    <location>
        <position position="99"/>
    </location>
    <ligand>
        <name>S-adenosyl-L-methionine</name>
        <dbReference type="ChEBI" id="CHEBI:59789"/>
    </ligand>
</feature>
<keyword evidence="4" id="KW-1185">Reference proteome</keyword>
<evidence type="ECO:0000313" key="4">
    <source>
        <dbReference type="Proteomes" id="UP000253740"/>
    </source>
</evidence>
<comment type="subunit">
    <text evidence="1">Monomer.</text>
</comment>
<dbReference type="AlphaFoldDB" id="A0A0K8QM34"/>
<comment type="similarity">
    <text evidence="1">Belongs to the RlmJ family.</text>
</comment>
<evidence type="ECO:0000256" key="1">
    <source>
        <dbReference type="HAMAP-Rule" id="MF_00934"/>
    </source>
</evidence>
<dbReference type="InterPro" id="IPR007473">
    <property type="entry name" value="RlmJ"/>
</dbReference>
<dbReference type="InterPro" id="IPR029063">
    <property type="entry name" value="SAM-dependent_MTases_sf"/>
</dbReference>
<dbReference type="Gene3D" id="3.40.50.150">
    <property type="entry name" value="Vaccinia Virus protein VP39"/>
    <property type="match status" value="1"/>
</dbReference>
<keyword evidence="1" id="KW-0694">RNA-binding</keyword>
<keyword evidence="1" id="KW-0949">S-adenosyl-L-methionine</keyword>
<comment type="catalytic activity">
    <reaction evidence="1">
        <text>adenosine(2030) in 23S rRNA + S-adenosyl-L-methionine = N(6)-methyladenosine(2030) in 23S rRNA + S-adenosyl-L-homocysteine + H(+)</text>
        <dbReference type="Rhea" id="RHEA:43736"/>
        <dbReference type="Rhea" id="RHEA-COMP:10668"/>
        <dbReference type="Rhea" id="RHEA-COMP:10669"/>
        <dbReference type="ChEBI" id="CHEBI:15378"/>
        <dbReference type="ChEBI" id="CHEBI:57856"/>
        <dbReference type="ChEBI" id="CHEBI:59789"/>
        <dbReference type="ChEBI" id="CHEBI:74411"/>
        <dbReference type="ChEBI" id="CHEBI:74449"/>
        <dbReference type="EC" id="2.1.1.266"/>
    </reaction>
</comment>
<dbReference type="RefSeq" id="WP_062536225.1">
    <property type="nucleotide sequence ID" value="NZ_DF970179.1"/>
</dbReference>
<dbReference type="GO" id="GO:0005829">
    <property type="term" value="C:cytosol"/>
    <property type="evidence" value="ECO:0007669"/>
    <property type="project" value="TreeGrafter"/>
</dbReference>
<dbReference type="EMBL" id="DF970179">
    <property type="protein sequence ID" value="GAP65980.1"/>
    <property type="molecule type" value="Genomic_DNA"/>
</dbReference>
<reference evidence="3" key="2">
    <citation type="submission" date="2015-08" db="EMBL/GenBank/DDBJ databases">
        <title>Complete DNA Sequence of Pseudomonas syringae pv. actinidiae, the Causal Agent of Kiwifruit Canker Disease.</title>
        <authorList>
            <person name="Rikkerink E.H.A."/>
            <person name="Fineran P.C."/>
        </authorList>
    </citation>
    <scope>NUCLEOTIDE SEQUENCE</scope>
    <source>
        <strain evidence="3">SkMP5</strain>
    </source>
</reference>
<dbReference type="PANTHER" id="PTHR37426">
    <property type="entry name" value="RIBOSOMAL RNA LARGE SUBUNIT METHYLTRANSFERASE J"/>
    <property type="match status" value="1"/>
</dbReference>
<accession>A0A0K8QM34</accession>
<feature type="binding site" evidence="1">
    <location>
        <position position="163"/>
    </location>
    <ligand>
        <name>S-adenosyl-L-methionine</name>
        <dbReference type="ChEBI" id="CHEBI:59789"/>
    </ligand>
</feature>
<keyword evidence="1" id="KW-0808">Transferase</keyword>
<dbReference type="PANTHER" id="PTHR37426:SF1">
    <property type="entry name" value="RIBOSOMAL RNA LARGE SUBUNIT METHYLTRANSFERASE J"/>
    <property type="match status" value="1"/>
</dbReference>
<dbReference type="EC" id="2.1.1.266" evidence="1"/>
<keyword evidence="1" id="KW-0489">Methyltransferase</keyword>
<organism evidence="3">
    <name type="scientific">Mizugakiibacter sediminis</name>
    <dbReference type="NCBI Taxonomy" id="1475481"/>
    <lineage>
        <taxon>Bacteria</taxon>
        <taxon>Pseudomonadati</taxon>
        <taxon>Pseudomonadota</taxon>
        <taxon>Gammaproteobacteria</taxon>
        <taxon>Lysobacterales</taxon>
        <taxon>Rhodanobacteraceae</taxon>
        <taxon>Mizugakiibacter</taxon>
    </lineage>
</organism>
<feature type="binding site" evidence="1">
    <location>
        <position position="41"/>
    </location>
    <ligand>
        <name>S-adenosyl-L-methionine</name>
        <dbReference type="ChEBI" id="CHEBI:59789"/>
    </ligand>
</feature>
<dbReference type="Pfam" id="PF04378">
    <property type="entry name" value="RsmJ"/>
    <property type="match status" value="1"/>
</dbReference>
<dbReference type="Proteomes" id="UP000253740">
    <property type="component" value="Unassembled WGS sequence"/>
</dbReference>
<feature type="active site" description="Proton acceptor" evidence="1">
    <location>
        <position position="163"/>
    </location>
</feature>
<dbReference type="GO" id="GO:0003723">
    <property type="term" value="F:RNA binding"/>
    <property type="evidence" value="ECO:0007669"/>
    <property type="project" value="UniProtKB-UniRule"/>
</dbReference>
<evidence type="ECO:0000313" key="2">
    <source>
        <dbReference type="EMBL" id="GAN44566.1"/>
    </source>
</evidence>
<feature type="binding site" evidence="1">
    <location>
        <position position="117"/>
    </location>
    <ligand>
        <name>S-adenosyl-L-methionine</name>
        <dbReference type="ChEBI" id="CHEBI:59789"/>
    </ligand>
</feature>
<name>A0A0K8QM34_9GAMM</name>
<protein>
    <recommendedName>
        <fullName evidence="1">Ribosomal RNA large subunit methyltransferase J</fullName>
        <ecNumber evidence="1">2.1.1.266</ecNumber>
    </recommendedName>
    <alternativeName>
        <fullName evidence="1">23S rRNA (adenine(2030)-N6)-methyltransferase</fullName>
    </alternativeName>
    <alternativeName>
        <fullName evidence="1">23S rRNA m6A2030 methyltransferase</fullName>
    </alternativeName>
</protein>
<dbReference type="HOGENOM" id="CLU_061769_0_0_6"/>
<feature type="binding site" evidence="1">
    <location>
        <begin position="142"/>
        <end position="143"/>
    </location>
    <ligand>
        <name>S-adenosyl-L-methionine</name>
        <dbReference type="ChEBI" id="CHEBI:59789"/>
    </ligand>
</feature>
<feature type="binding site" evidence="1">
    <location>
        <position position="18"/>
    </location>
    <ligand>
        <name>S-adenosyl-L-methionine</name>
        <dbReference type="ChEBI" id="CHEBI:59789"/>
    </ligand>
</feature>
<dbReference type="GO" id="GO:0070475">
    <property type="term" value="P:rRNA base methylation"/>
    <property type="evidence" value="ECO:0007669"/>
    <property type="project" value="UniProtKB-UniRule"/>
</dbReference>
<dbReference type="STRING" id="1475481.GCA_000953855_01298"/>
<evidence type="ECO:0000313" key="3">
    <source>
        <dbReference type="EMBL" id="GAP65980.1"/>
    </source>
</evidence>
<dbReference type="SUPFAM" id="SSF53335">
    <property type="entry name" value="S-adenosyl-L-methionine-dependent methyltransferases"/>
    <property type="match status" value="1"/>
</dbReference>
<gene>
    <name evidence="1" type="primary">rlmJ</name>
    <name evidence="2" type="ORF">MBSD_1101</name>
    <name evidence="3" type="ORF">MBSD_n1282</name>
</gene>
<dbReference type="HAMAP" id="MF_00934">
    <property type="entry name" value="23SrRNA_methyltr_J"/>
    <property type="match status" value="1"/>
</dbReference>
<feature type="site" description="Interaction with substrate rRNA" evidence="1">
    <location>
        <position position="3"/>
    </location>
</feature>
<reference evidence="2" key="1">
    <citation type="submission" date="2015-03" db="EMBL/GenBank/DDBJ databases">
        <title>Draft genome sequence of Mizugakiibacter sediminis skMP5.</title>
        <authorList>
            <person name="Watanabe T."/>
            <person name="Kojima H."/>
            <person name="Fukui M."/>
        </authorList>
    </citation>
    <scope>NUCLEOTIDE SEQUENCE</scope>
    <source>
        <strain evidence="2">SkMP5</strain>
    </source>
</reference>
<comment type="function">
    <text evidence="1">Specifically methylates the adenine in position 2030 of 23S rRNA.</text>
</comment>
<dbReference type="EMBL" id="DF952378">
    <property type="protein sequence ID" value="GAN44566.1"/>
    <property type="molecule type" value="Genomic_DNA"/>
</dbReference>
<dbReference type="OrthoDB" id="9791274at2"/>
<dbReference type="GO" id="GO:0036307">
    <property type="term" value="F:23S rRNA (adenine(2030)-N(6))-methyltransferase activity"/>
    <property type="evidence" value="ECO:0007669"/>
    <property type="project" value="UniProtKB-UniRule"/>
</dbReference>
<proteinExistence type="inferred from homology"/>
<keyword evidence="1" id="KW-0698">rRNA processing</keyword>
<sequence>MNYRHAFHAGNFADVLKHAVLLGLIEALRAKPTPFCCLDTHAGSGRYLLGGEQARKTGEAAAGVLRLAAARDLPPLLQRYLDHVRALNADDALDVYPGSPLLAARALRAQDRAVLCELHPEETAALRALFRDDKRVHVHQRDGYAALKALLPPAEKRGLVLIDPPFEAQEDEFRAIEAALADAWKRWPNGVYAVWYPIKLHRHVLPFHRWLAASGMKNVWVAELLVHADNTPLRLNGCGMAIVNTPWRFERELAAILPVLARLLGRDGPGRQRLTRLAGERP</sequence>